<organism evidence="3 4">
    <name type="scientific">Moniliophthora roreri (strain MCA 2997)</name>
    <name type="common">Cocoa frosty pod rot fungus</name>
    <name type="synonym">Crinipellis roreri</name>
    <dbReference type="NCBI Taxonomy" id="1381753"/>
    <lineage>
        <taxon>Eukaryota</taxon>
        <taxon>Fungi</taxon>
        <taxon>Dikarya</taxon>
        <taxon>Basidiomycota</taxon>
        <taxon>Agaricomycotina</taxon>
        <taxon>Agaricomycetes</taxon>
        <taxon>Agaricomycetidae</taxon>
        <taxon>Agaricales</taxon>
        <taxon>Marasmiineae</taxon>
        <taxon>Marasmiaceae</taxon>
        <taxon>Moniliophthora</taxon>
    </lineage>
</organism>
<dbReference type="Pfam" id="PF00400">
    <property type="entry name" value="WD40"/>
    <property type="match status" value="1"/>
</dbReference>
<dbReference type="Gene3D" id="2.130.10.10">
    <property type="entry name" value="YVTN repeat-like/Quinoprotein amine dehydrogenase"/>
    <property type="match status" value="2"/>
</dbReference>
<dbReference type="EMBL" id="AWSO01001842">
    <property type="protein sequence ID" value="ESK82640.1"/>
    <property type="molecule type" value="Genomic_DNA"/>
</dbReference>
<gene>
    <name evidence="3" type="ORF">Moror_11207</name>
</gene>
<feature type="repeat" description="WD" evidence="1">
    <location>
        <begin position="493"/>
        <end position="518"/>
    </location>
</feature>
<comment type="caution">
    <text evidence="3">The sequence shown here is derived from an EMBL/GenBank/DDBJ whole genome shotgun (WGS) entry which is preliminary data.</text>
</comment>
<dbReference type="InterPro" id="IPR001680">
    <property type="entry name" value="WD40_rpt"/>
</dbReference>
<name>V2WR20_MONRO</name>
<dbReference type="HOGENOM" id="CLU_495303_0_0_1"/>
<dbReference type="SUPFAM" id="SSF50969">
    <property type="entry name" value="YVTN repeat-like/Quinoprotein amine dehydrogenase"/>
    <property type="match status" value="1"/>
</dbReference>
<keyword evidence="1" id="KW-0853">WD repeat</keyword>
<keyword evidence="4" id="KW-1185">Reference proteome</keyword>
<accession>V2WR20</accession>
<feature type="signal peptide" evidence="2">
    <location>
        <begin position="1"/>
        <end position="19"/>
    </location>
</feature>
<protein>
    <submittedName>
        <fullName evidence="3">Wd-repeat protein</fullName>
    </submittedName>
</protein>
<evidence type="ECO:0000256" key="2">
    <source>
        <dbReference type="SAM" id="SignalP"/>
    </source>
</evidence>
<dbReference type="KEGG" id="mrr:Moror_11207"/>
<keyword evidence="2" id="KW-0732">Signal</keyword>
<dbReference type="InterPro" id="IPR011044">
    <property type="entry name" value="Quino_amine_DH_bsu"/>
</dbReference>
<dbReference type="PROSITE" id="PS50082">
    <property type="entry name" value="WD_REPEATS_2"/>
    <property type="match status" value="1"/>
</dbReference>
<sequence length="518" mass="57375">MRTFYLVIPLAFLAHACQGQVGGPVIEAVPPPQIPVIQWSKASRTNYSGSAIFLPGHPKRRGEESACMQIPQGQCSDDEPVRQAEHIAISKDGSLLAVSELHSSEILIYETATMKLRQVLDARHGENTIYNLVFTGGPRPKLVVDSFGGSQRVSLHQRISKIFDLDEELDKRTGLEVAIAGTFEAIYGVTEEYMPWGKEYLSRNMVSNLVSEVRFQKDLAEGKVLLGSTSERVLSHDGTFAIFLNYPYNITIVDFIRDVPQERFSIPFTYKEHRPIFPTVQLYPKPSVANRSFVAVLLLDERKLHILDAQTGDIENAGVEAIVFSPDGRFAAIPGGFIRGPQVVWEVESGAVAYSIPLDGSEVEPYQDVSFSPNGKSLLLTTQSYTIEGDQASVSVYDAMSGKKLHDWNVTDLISRATPAREEFGTDQHSYYRMTSGTFLHSANGFVVTSIMDGSIALYDPSTNREGWLPSPKIDTNDTGTDGLWISMRAPEITLSPDGKTLYSVDVDGRIRVWKLDD</sequence>
<feature type="chain" id="PRO_5004713080" evidence="2">
    <location>
        <begin position="20"/>
        <end position="518"/>
    </location>
</feature>
<dbReference type="InterPro" id="IPR015943">
    <property type="entry name" value="WD40/YVTN_repeat-like_dom_sf"/>
</dbReference>
<dbReference type="PROSITE" id="PS50294">
    <property type="entry name" value="WD_REPEATS_REGION"/>
    <property type="match status" value="1"/>
</dbReference>
<evidence type="ECO:0000256" key="1">
    <source>
        <dbReference type="PROSITE-ProRule" id="PRU00221"/>
    </source>
</evidence>
<proteinExistence type="predicted"/>
<evidence type="ECO:0000313" key="4">
    <source>
        <dbReference type="Proteomes" id="UP000017559"/>
    </source>
</evidence>
<dbReference type="AlphaFoldDB" id="V2WR20"/>
<evidence type="ECO:0000313" key="3">
    <source>
        <dbReference type="EMBL" id="ESK82640.1"/>
    </source>
</evidence>
<dbReference type="Proteomes" id="UP000017559">
    <property type="component" value="Unassembled WGS sequence"/>
</dbReference>
<reference evidence="3 4" key="1">
    <citation type="journal article" date="2014" name="BMC Genomics">
        <title>Genome and secretome analysis of the hemibiotrophic fungal pathogen, Moniliophthora roreri, which causes frosty pod rot disease of cacao: mechanisms of the biotrophic and necrotrophic phases.</title>
        <authorList>
            <person name="Meinhardt L.W."/>
            <person name="Costa G.G.L."/>
            <person name="Thomazella D.P.T."/>
            <person name="Teixeira P.J.P.L."/>
            <person name="Carazzolle M.F."/>
            <person name="Schuster S.C."/>
            <person name="Carlson J.E."/>
            <person name="Guiltinan M.J."/>
            <person name="Mieczkowski P."/>
            <person name="Farmer A."/>
            <person name="Ramaraj T."/>
            <person name="Crozier J."/>
            <person name="Davis R.E."/>
            <person name="Shao J."/>
            <person name="Melnick R.L."/>
            <person name="Pereira G.A.G."/>
            <person name="Bailey B.A."/>
        </authorList>
    </citation>
    <scope>NUCLEOTIDE SEQUENCE [LARGE SCALE GENOMIC DNA]</scope>
    <source>
        <strain evidence="3 4">MCA 2997</strain>
    </source>
</reference>